<keyword evidence="2" id="KW-0812">Transmembrane</keyword>
<keyword evidence="2" id="KW-1133">Transmembrane helix</keyword>
<evidence type="ECO:0000256" key="1">
    <source>
        <dbReference type="SAM" id="MobiDB-lite"/>
    </source>
</evidence>
<keyword evidence="4" id="KW-1185">Reference proteome</keyword>
<feature type="compositionally biased region" description="Basic and acidic residues" evidence="1">
    <location>
        <begin position="30"/>
        <end position="41"/>
    </location>
</feature>
<feature type="transmembrane region" description="Helical" evidence="2">
    <location>
        <begin position="77"/>
        <end position="96"/>
    </location>
</feature>
<evidence type="ECO:0000313" key="3">
    <source>
        <dbReference type="EMBL" id="MED6266484.1"/>
    </source>
</evidence>
<feature type="region of interest" description="Disordered" evidence="1">
    <location>
        <begin position="24"/>
        <end position="54"/>
    </location>
</feature>
<name>A0ABU7CY15_9TELE</name>
<protein>
    <submittedName>
        <fullName evidence="3">Uncharacterized protein</fullName>
    </submittedName>
</protein>
<accession>A0ABU7CY15</accession>
<organism evidence="3 4">
    <name type="scientific">Characodon lateralis</name>
    <dbReference type="NCBI Taxonomy" id="208331"/>
    <lineage>
        <taxon>Eukaryota</taxon>
        <taxon>Metazoa</taxon>
        <taxon>Chordata</taxon>
        <taxon>Craniata</taxon>
        <taxon>Vertebrata</taxon>
        <taxon>Euteleostomi</taxon>
        <taxon>Actinopterygii</taxon>
        <taxon>Neopterygii</taxon>
        <taxon>Teleostei</taxon>
        <taxon>Neoteleostei</taxon>
        <taxon>Acanthomorphata</taxon>
        <taxon>Ovalentaria</taxon>
        <taxon>Atherinomorphae</taxon>
        <taxon>Cyprinodontiformes</taxon>
        <taxon>Goodeidae</taxon>
        <taxon>Characodon</taxon>
    </lineage>
</organism>
<keyword evidence="2" id="KW-0472">Membrane</keyword>
<proteinExistence type="predicted"/>
<dbReference type="EMBL" id="JAHUTJ010008301">
    <property type="protein sequence ID" value="MED6266484.1"/>
    <property type="molecule type" value="Genomic_DNA"/>
</dbReference>
<evidence type="ECO:0000313" key="4">
    <source>
        <dbReference type="Proteomes" id="UP001352852"/>
    </source>
</evidence>
<sequence length="98" mass="11085">MRPQLHSNMTGRMQSTTDFNVRQTHYGQHMRSEAAKRDTKRWGGKKRSKELEHFSKPHKFQSTGCLWSAPPGPVSSFVAWISVSCFLSSFVFLLGAPG</sequence>
<reference evidence="3 4" key="1">
    <citation type="submission" date="2021-06" db="EMBL/GenBank/DDBJ databases">
        <authorList>
            <person name="Palmer J.M."/>
        </authorList>
    </citation>
    <scope>NUCLEOTIDE SEQUENCE [LARGE SCALE GENOMIC DNA]</scope>
    <source>
        <strain evidence="3 4">CL_MEX2019</strain>
        <tissue evidence="3">Muscle</tissue>
    </source>
</reference>
<comment type="caution">
    <text evidence="3">The sequence shown here is derived from an EMBL/GenBank/DDBJ whole genome shotgun (WGS) entry which is preliminary data.</text>
</comment>
<evidence type="ECO:0000256" key="2">
    <source>
        <dbReference type="SAM" id="Phobius"/>
    </source>
</evidence>
<dbReference type="Proteomes" id="UP001352852">
    <property type="component" value="Unassembled WGS sequence"/>
</dbReference>
<gene>
    <name evidence="3" type="ORF">CHARACLAT_002576</name>
</gene>